<evidence type="ECO:0000313" key="2">
    <source>
        <dbReference type="Proteomes" id="UP000323225"/>
    </source>
</evidence>
<dbReference type="AlphaFoldDB" id="A0A5B1C288"/>
<accession>A0A5B1C288</accession>
<proteinExistence type="predicted"/>
<name>A0A5B1C288_VIBCL</name>
<dbReference type="EMBL" id="VUAA01000007">
    <property type="protein sequence ID" value="KAA1255127.1"/>
    <property type="molecule type" value="Genomic_DNA"/>
</dbReference>
<organism evidence="1 2">
    <name type="scientific">Vibrio cholerae</name>
    <dbReference type="NCBI Taxonomy" id="666"/>
    <lineage>
        <taxon>Bacteria</taxon>
        <taxon>Pseudomonadati</taxon>
        <taxon>Pseudomonadota</taxon>
        <taxon>Gammaproteobacteria</taxon>
        <taxon>Vibrionales</taxon>
        <taxon>Vibrionaceae</taxon>
        <taxon>Vibrio</taxon>
    </lineage>
</organism>
<protein>
    <submittedName>
        <fullName evidence="1">Uncharacterized protein</fullName>
    </submittedName>
</protein>
<dbReference type="Proteomes" id="UP000323225">
    <property type="component" value="Unassembled WGS sequence"/>
</dbReference>
<comment type="caution">
    <text evidence="1">The sequence shown here is derived from an EMBL/GenBank/DDBJ whole genome shotgun (WGS) entry which is preliminary data.</text>
</comment>
<sequence length="217" mass="25791">MRPNFIKEWQENKFKHENGVIFDVLQRFVMANGTYSSDYEDNDEGCYRWTSDCGRTQIEVSYPFPDVPTYDDRFEILNNPVRLSRRGRIEVIETIYKVNHAETLKQSWDAFTKTDKWQQYVDEQEKLEIIVDPNAIIPEMIKDWIVVHELDENGQKVIESENTHFTFNNDGTENRSEMVKFDSAVFAPIYKEQKRQLELESDNKKQKNLENVCGMER</sequence>
<evidence type="ECO:0000313" key="1">
    <source>
        <dbReference type="EMBL" id="KAA1255127.1"/>
    </source>
</evidence>
<gene>
    <name evidence="1" type="ORF">F0M16_07875</name>
</gene>
<reference evidence="1 2" key="1">
    <citation type="submission" date="2019-09" db="EMBL/GenBank/DDBJ databases">
        <authorList>
            <person name="Kritzky A."/>
            <person name="Schelkanova E.Y."/>
            <person name="Alkhova Z.V."/>
            <person name="Smirnova N.I."/>
        </authorList>
    </citation>
    <scope>NUCLEOTIDE SEQUENCE [LARGE SCALE GENOMIC DNA]</scope>
    <source>
        <strain evidence="1 2">M1526</strain>
    </source>
</reference>